<dbReference type="Proteomes" id="UP000016930">
    <property type="component" value="Unassembled WGS sequence"/>
</dbReference>
<organism evidence="2 3">
    <name type="scientific">Ceriporiopsis subvermispora (strain B)</name>
    <name type="common">White-rot fungus</name>
    <name type="synonym">Gelatoporia subvermispora</name>
    <dbReference type="NCBI Taxonomy" id="914234"/>
    <lineage>
        <taxon>Eukaryota</taxon>
        <taxon>Fungi</taxon>
        <taxon>Dikarya</taxon>
        <taxon>Basidiomycota</taxon>
        <taxon>Agaricomycotina</taxon>
        <taxon>Agaricomycetes</taxon>
        <taxon>Polyporales</taxon>
        <taxon>Gelatoporiaceae</taxon>
        <taxon>Gelatoporia</taxon>
    </lineage>
</organism>
<proteinExistence type="predicted"/>
<sequence length="466" mass="50049">MDPEPLGLVPLGRKTGGDPPPGEIRSRSSHASNMYITRSTVSRAEASRSTVDPTIHLGASTATDLFVGPATDARQPPRLTTVSPHPTTDGCAESPSTGNMKGRGSKPSAQLKKGHYHTQAGCIGLDDDDDDTPLVISTQARRCYLYVDIPSVPPPSLKRKASASKPTTVRKRKIMAEGNSQRKQPRVSITPRMKRRPPLPPTGGDDEEDFQSQDYAGGFTHMYNSNDRHVGTPEPVDATPASLPLPRANVPRTGPPLRAIRRISRTRIPKKSRTAVPAPTLLRPASADAPIPELCDSTRPLAKEIQGRDADTLAMTDGSGTRRCDNEHDGRPAAAANEAGRTVIDLVDADSEPPSPPVSAPLEGTRNEPLPAMSSALAVPATPKEDHHQFLNNPRPDPVVPHSHGPDVFMREAVAASTTIYAARSRSHARRHRHPEEHHRVYTAPNAVFHGDDSAAVHACLVDGSN</sequence>
<evidence type="ECO:0000313" key="2">
    <source>
        <dbReference type="EMBL" id="EMD38552.1"/>
    </source>
</evidence>
<reference evidence="2 3" key="1">
    <citation type="journal article" date="2012" name="Proc. Natl. Acad. Sci. U.S.A.">
        <title>Comparative genomics of Ceriporiopsis subvermispora and Phanerochaete chrysosporium provide insight into selective ligninolysis.</title>
        <authorList>
            <person name="Fernandez-Fueyo E."/>
            <person name="Ruiz-Duenas F.J."/>
            <person name="Ferreira P."/>
            <person name="Floudas D."/>
            <person name="Hibbett D.S."/>
            <person name="Canessa P."/>
            <person name="Larrondo L.F."/>
            <person name="James T.Y."/>
            <person name="Seelenfreund D."/>
            <person name="Lobos S."/>
            <person name="Polanco R."/>
            <person name="Tello M."/>
            <person name="Honda Y."/>
            <person name="Watanabe T."/>
            <person name="Watanabe T."/>
            <person name="Ryu J.S."/>
            <person name="Kubicek C.P."/>
            <person name="Schmoll M."/>
            <person name="Gaskell J."/>
            <person name="Hammel K.E."/>
            <person name="St John F.J."/>
            <person name="Vanden Wymelenberg A."/>
            <person name="Sabat G."/>
            <person name="Splinter BonDurant S."/>
            <person name="Syed K."/>
            <person name="Yadav J.S."/>
            <person name="Doddapaneni H."/>
            <person name="Subramanian V."/>
            <person name="Lavin J.L."/>
            <person name="Oguiza J.A."/>
            <person name="Perez G."/>
            <person name="Pisabarro A.G."/>
            <person name="Ramirez L."/>
            <person name="Santoyo F."/>
            <person name="Master E."/>
            <person name="Coutinho P.M."/>
            <person name="Henrissat B."/>
            <person name="Lombard V."/>
            <person name="Magnuson J.K."/>
            <person name="Kuees U."/>
            <person name="Hori C."/>
            <person name="Igarashi K."/>
            <person name="Samejima M."/>
            <person name="Held B.W."/>
            <person name="Barry K.W."/>
            <person name="LaButti K.M."/>
            <person name="Lapidus A."/>
            <person name="Lindquist E.A."/>
            <person name="Lucas S.M."/>
            <person name="Riley R."/>
            <person name="Salamov A.A."/>
            <person name="Hoffmeister D."/>
            <person name="Schwenk D."/>
            <person name="Hadar Y."/>
            <person name="Yarden O."/>
            <person name="de Vries R.P."/>
            <person name="Wiebenga A."/>
            <person name="Stenlid J."/>
            <person name="Eastwood D."/>
            <person name="Grigoriev I.V."/>
            <person name="Berka R.M."/>
            <person name="Blanchette R.A."/>
            <person name="Kersten P."/>
            <person name="Martinez A.T."/>
            <person name="Vicuna R."/>
            <person name="Cullen D."/>
        </authorList>
    </citation>
    <scope>NUCLEOTIDE SEQUENCE [LARGE SCALE GENOMIC DNA]</scope>
    <source>
        <strain evidence="2 3">B</strain>
    </source>
</reference>
<accession>M2RJB5</accession>
<gene>
    <name evidence="2" type="ORF">CERSUDRAFT_73027</name>
</gene>
<evidence type="ECO:0000256" key="1">
    <source>
        <dbReference type="SAM" id="MobiDB-lite"/>
    </source>
</evidence>
<feature type="region of interest" description="Disordered" evidence="1">
    <location>
        <begin position="1"/>
        <end position="52"/>
    </location>
</feature>
<name>M2RJB5_CERS8</name>
<feature type="compositionally biased region" description="Basic and acidic residues" evidence="1">
    <location>
        <begin position="320"/>
        <end position="331"/>
    </location>
</feature>
<feature type="region of interest" description="Disordered" evidence="1">
    <location>
        <begin position="154"/>
        <end position="255"/>
    </location>
</feature>
<keyword evidence="3" id="KW-1185">Reference proteome</keyword>
<feature type="compositionally biased region" description="Polar residues" evidence="1">
    <location>
        <begin position="29"/>
        <end position="52"/>
    </location>
</feature>
<dbReference type="EMBL" id="KB445795">
    <property type="protein sequence ID" value="EMD38552.1"/>
    <property type="molecule type" value="Genomic_DNA"/>
</dbReference>
<feature type="compositionally biased region" description="Basic residues" evidence="1">
    <location>
        <begin position="157"/>
        <end position="173"/>
    </location>
</feature>
<evidence type="ECO:0000313" key="3">
    <source>
        <dbReference type="Proteomes" id="UP000016930"/>
    </source>
</evidence>
<protein>
    <submittedName>
        <fullName evidence="2">Uncharacterized protein</fullName>
    </submittedName>
</protein>
<feature type="region of interest" description="Disordered" evidence="1">
    <location>
        <begin position="313"/>
        <end position="367"/>
    </location>
</feature>
<feature type="region of interest" description="Disordered" evidence="1">
    <location>
        <begin position="66"/>
        <end position="116"/>
    </location>
</feature>
<dbReference type="AlphaFoldDB" id="M2RJB5"/>
<dbReference type="HOGENOM" id="CLU_586593_0_0_1"/>